<dbReference type="InterPro" id="IPR023210">
    <property type="entry name" value="NADP_OxRdtase_dom"/>
</dbReference>
<name>A0ABS2UW41_9ACTN</name>
<sequence>MTSSAAQLPRPVRALGTTGPQVSALGLGCMGMSALYGAADRAESIATVHAALDAGVTLLDTGDFYGMGHNELLINEALRTAPPAAREQAVVSVKFGALRTVEGGFTGYDGRPAAVKNFAAYSLQRLGTDHIDVYRIARVDPDVPIEETVGAIAELVEAGHVRHIGLSEAGADTIRRAAATAPIADLQIEYSLLSRGIEQTILPTVRELGIGVTAYGVLSRGLISGHFTRDRELAPGDFRGMSPRFQGENLQRNLDLVDRLRAVAEAKGVSTAQAAIAWVLSRGTDIVPLVGARTRARLEEALGALDVALDAGDLAAIEKAVPAGSASGERYPQAQMAHLDSEH</sequence>
<proteinExistence type="predicted"/>
<protein>
    <submittedName>
        <fullName evidence="3">Aldo/keto reductase</fullName>
    </submittedName>
</protein>
<dbReference type="Gene3D" id="3.20.20.100">
    <property type="entry name" value="NADP-dependent oxidoreductase domain"/>
    <property type="match status" value="1"/>
</dbReference>
<dbReference type="RefSeq" id="WP_205375523.1">
    <property type="nucleotide sequence ID" value="NZ_JAFEJA010000001.1"/>
</dbReference>
<dbReference type="PANTHER" id="PTHR43625">
    <property type="entry name" value="AFLATOXIN B1 ALDEHYDE REDUCTASE"/>
    <property type="match status" value="1"/>
</dbReference>
<dbReference type="SUPFAM" id="SSF51430">
    <property type="entry name" value="NAD(P)-linked oxidoreductase"/>
    <property type="match status" value="1"/>
</dbReference>
<dbReference type="EMBL" id="JAFEJA010000001">
    <property type="protein sequence ID" value="MBM9621694.1"/>
    <property type="molecule type" value="Genomic_DNA"/>
</dbReference>
<dbReference type="Pfam" id="PF00248">
    <property type="entry name" value="Aldo_ket_red"/>
    <property type="match status" value="1"/>
</dbReference>
<comment type="caution">
    <text evidence="3">The sequence shown here is derived from an EMBL/GenBank/DDBJ whole genome shotgun (WGS) entry which is preliminary data.</text>
</comment>
<keyword evidence="1" id="KW-0560">Oxidoreductase</keyword>
<reference evidence="3 4" key="1">
    <citation type="journal article" date="2016" name="Arch. Microbiol.">
        <title>Streptomyces zhihengii sp. nov., isolated from rhizospheric soil of Psammosilene tunicoides.</title>
        <authorList>
            <person name="Huang M.J."/>
            <person name="Fei J.J."/>
            <person name="Salam N."/>
            <person name="Kim C.J."/>
            <person name="Hozzein W.N."/>
            <person name="Xiao M."/>
            <person name="Huang H.Q."/>
            <person name="Li W.J."/>
        </authorList>
    </citation>
    <scope>NUCLEOTIDE SEQUENCE [LARGE SCALE GENOMIC DNA]</scope>
    <source>
        <strain evidence="3 4">YIM T102</strain>
    </source>
</reference>
<evidence type="ECO:0000259" key="2">
    <source>
        <dbReference type="Pfam" id="PF00248"/>
    </source>
</evidence>
<dbReference type="Proteomes" id="UP000664109">
    <property type="component" value="Unassembled WGS sequence"/>
</dbReference>
<organism evidence="3 4">
    <name type="scientific">Streptomyces zhihengii</name>
    <dbReference type="NCBI Taxonomy" id="1818004"/>
    <lineage>
        <taxon>Bacteria</taxon>
        <taxon>Bacillati</taxon>
        <taxon>Actinomycetota</taxon>
        <taxon>Actinomycetes</taxon>
        <taxon>Kitasatosporales</taxon>
        <taxon>Streptomycetaceae</taxon>
        <taxon>Streptomyces</taxon>
    </lineage>
</organism>
<dbReference type="InterPro" id="IPR036812">
    <property type="entry name" value="NAD(P)_OxRdtase_dom_sf"/>
</dbReference>
<gene>
    <name evidence="3" type="ORF">JE024_23750</name>
</gene>
<keyword evidence="4" id="KW-1185">Reference proteome</keyword>
<evidence type="ECO:0000313" key="4">
    <source>
        <dbReference type="Proteomes" id="UP000664109"/>
    </source>
</evidence>
<dbReference type="PANTHER" id="PTHR43625:SF40">
    <property type="entry name" value="ALDO-KETO REDUCTASE YAKC [NADP(+)]"/>
    <property type="match status" value="1"/>
</dbReference>
<dbReference type="InterPro" id="IPR050791">
    <property type="entry name" value="Aldo-Keto_reductase"/>
</dbReference>
<evidence type="ECO:0000256" key="1">
    <source>
        <dbReference type="ARBA" id="ARBA00023002"/>
    </source>
</evidence>
<feature type="domain" description="NADP-dependent oxidoreductase" evidence="2">
    <location>
        <begin position="25"/>
        <end position="320"/>
    </location>
</feature>
<accession>A0ABS2UW41</accession>
<evidence type="ECO:0000313" key="3">
    <source>
        <dbReference type="EMBL" id="MBM9621694.1"/>
    </source>
</evidence>